<reference evidence="6" key="1">
    <citation type="submission" date="2019-09" db="EMBL/GenBank/DDBJ databases">
        <authorList>
            <person name="Needham M D."/>
        </authorList>
    </citation>
    <scope>NUCLEOTIDE SEQUENCE</scope>
</reference>
<organism evidence="6">
    <name type="scientific">seawater metagenome</name>
    <dbReference type="NCBI Taxonomy" id="1561972"/>
    <lineage>
        <taxon>unclassified sequences</taxon>
        <taxon>metagenomes</taxon>
        <taxon>ecological metagenomes</taxon>
    </lineage>
</organism>
<keyword evidence="4" id="KW-0560">Oxidoreductase</keyword>
<sequence>MNSLIKNVGKIVKMRSNKEIFRLLANANFPLKKDLCKKKSNSYTRNILQNIKNEYILMVICWAPHSKSPIHDHNCQCFYKVLEGSIVEKRYIEDGKKLTKISKTSLGNGSIGHINDDLGVHLMENITNDYVYTLHLYIPPYETCNIYPSVDDLSQKKSILYDIS</sequence>
<evidence type="ECO:0000256" key="2">
    <source>
        <dbReference type="ARBA" id="ARBA00022723"/>
    </source>
</evidence>
<keyword evidence="3 6" id="KW-0223">Dioxygenase</keyword>
<dbReference type="InterPro" id="IPR014710">
    <property type="entry name" value="RmlC-like_jellyroll"/>
</dbReference>
<dbReference type="PANTHER" id="PTHR12918:SF1">
    <property type="entry name" value="CYSTEINE DIOXYGENASE TYPE 1"/>
    <property type="match status" value="1"/>
</dbReference>
<evidence type="ECO:0000313" key="6">
    <source>
        <dbReference type="EMBL" id="VVU94590.1"/>
    </source>
</evidence>
<keyword evidence="2" id="KW-0479">Metal-binding</keyword>
<dbReference type="GO" id="GO:0017172">
    <property type="term" value="F:cysteine dioxygenase activity"/>
    <property type="evidence" value="ECO:0007669"/>
    <property type="project" value="TreeGrafter"/>
</dbReference>
<dbReference type="EMBL" id="CABVLZ010000001">
    <property type="protein sequence ID" value="VVU94590.1"/>
    <property type="molecule type" value="Genomic_DNA"/>
</dbReference>
<dbReference type="InterPro" id="IPR010300">
    <property type="entry name" value="CDO_1"/>
</dbReference>
<accession>A0A5E8CLX8</accession>
<dbReference type="AlphaFoldDB" id="A0A5E8CLX8"/>
<gene>
    <name evidence="6" type="ORF">CPAV1605_315</name>
</gene>
<evidence type="ECO:0000256" key="4">
    <source>
        <dbReference type="ARBA" id="ARBA00023002"/>
    </source>
</evidence>
<name>A0A5E8CLX8_9ZZZZ</name>
<keyword evidence="5" id="KW-0408">Iron</keyword>
<dbReference type="Pfam" id="PF05995">
    <property type="entry name" value="CDO_I"/>
    <property type="match status" value="1"/>
</dbReference>
<dbReference type="CDD" id="cd10548">
    <property type="entry name" value="cupin_CDO"/>
    <property type="match status" value="1"/>
</dbReference>
<dbReference type="SUPFAM" id="SSF51182">
    <property type="entry name" value="RmlC-like cupins"/>
    <property type="match status" value="1"/>
</dbReference>
<proteinExistence type="inferred from homology"/>
<dbReference type="PANTHER" id="PTHR12918">
    <property type="entry name" value="CYSTEINE DIOXYGENASE"/>
    <property type="match status" value="1"/>
</dbReference>
<evidence type="ECO:0000256" key="3">
    <source>
        <dbReference type="ARBA" id="ARBA00022964"/>
    </source>
</evidence>
<dbReference type="GO" id="GO:0008198">
    <property type="term" value="F:ferrous iron binding"/>
    <property type="evidence" value="ECO:0007669"/>
    <property type="project" value="TreeGrafter"/>
</dbReference>
<evidence type="ECO:0000256" key="1">
    <source>
        <dbReference type="ARBA" id="ARBA00006622"/>
    </source>
</evidence>
<dbReference type="GO" id="GO:0019448">
    <property type="term" value="P:L-cysteine catabolic process"/>
    <property type="evidence" value="ECO:0007669"/>
    <property type="project" value="TreeGrafter"/>
</dbReference>
<dbReference type="InterPro" id="IPR011051">
    <property type="entry name" value="RmlC_Cupin_sf"/>
</dbReference>
<protein>
    <submittedName>
        <fullName evidence="6">Cysteine dioxygenase type I</fullName>
    </submittedName>
</protein>
<evidence type="ECO:0000256" key="5">
    <source>
        <dbReference type="ARBA" id="ARBA00023004"/>
    </source>
</evidence>
<comment type="similarity">
    <text evidence="1">Belongs to the cysteine dioxygenase family.</text>
</comment>
<dbReference type="Gene3D" id="2.60.120.10">
    <property type="entry name" value="Jelly Rolls"/>
    <property type="match status" value="1"/>
</dbReference>